<dbReference type="RefSeq" id="WP_024565095.1">
    <property type="nucleotide sequence ID" value="NZ_CP007547.1"/>
</dbReference>
<dbReference type="EMBL" id="CP007547">
    <property type="protein sequence ID" value="AIL45066.1"/>
    <property type="molecule type" value="Genomic_DNA"/>
</dbReference>
<name>A0A077EC01_9FLAO</name>
<reference evidence="2" key="1">
    <citation type="journal article" date="2013" name="Lancet">
        <title>First case of E anophelis outbreak in an intensive-care unit.</title>
        <authorList>
            <person name="Teo J."/>
            <person name="Tan S.Y."/>
            <person name="Tay M."/>
            <person name="Ding Y."/>
            <person name="Kjelleberg S."/>
            <person name="Givskov M."/>
            <person name="Lin R.T."/>
            <person name="Yang L."/>
        </authorList>
    </citation>
    <scope>NUCLEOTIDE SEQUENCE [LARGE SCALE GENOMIC DNA]</scope>
    <source>
        <strain evidence="2">NUHP1</strain>
    </source>
</reference>
<proteinExistence type="predicted"/>
<reference evidence="2" key="2">
    <citation type="journal article" date="2015" name="Genome Biol. Evol.">
        <title>Complete Genome Sequence and Transcriptomic Analysis of the Novel Pathogen Elizabethkingia anophelis in Response to Oxidative Stress.</title>
        <authorList>
            <person name="Li Y."/>
            <person name="Liu Y."/>
            <person name="Chew S.C."/>
            <person name="Tay M."/>
            <person name="Salido M.M."/>
            <person name="Teo J."/>
            <person name="Lauro F.M."/>
            <person name="Givskov M."/>
            <person name="Yang L."/>
        </authorList>
    </citation>
    <scope>NUCLEOTIDE SEQUENCE</scope>
    <source>
        <strain evidence="2">NUHP1</strain>
    </source>
</reference>
<dbReference type="AlphaFoldDB" id="A0A077EC01"/>
<evidence type="ECO:0000313" key="3">
    <source>
        <dbReference type="Proteomes" id="UP000028933"/>
    </source>
</evidence>
<dbReference type="KEGG" id="eao:BD94_1291"/>
<dbReference type="STRING" id="1338011.BD94_1291"/>
<feature type="chain" id="PRO_5001717626" evidence="1">
    <location>
        <begin position="29"/>
        <end position="556"/>
    </location>
</feature>
<gene>
    <name evidence="2" type="ORF">BD94_1291</name>
</gene>
<dbReference type="HOGENOM" id="CLU_549504_0_0_10"/>
<evidence type="ECO:0000313" key="2">
    <source>
        <dbReference type="EMBL" id="AIL45066.1"/>
    </source>
</evidence>
<dbReference type="Proteomes" id="UP000028933">
    <property type="component" value="Chromosome"/>
</dbReference>
<evidence type="ECO:0000256" key="1">
    <source>
        <dbReference type="SAM" id="SignalP"/>
    </source>
</evidence>
<protein>
    <submittedName>
        <fullName evidence="2">Uncharacterized protein</fullName>
    </submittedName>
</protein>
<accession>A0A077EC01</accession>
<dbReference type="PROSITE" id="PS51257">
    <property type="entry name" value="PROKAR_LIPOPROTEIN"/>
    <property type="match status" value="1"/>
</dbReference>
<sequence length="556" mass="58366">MNNKKITIATLALSLSMVIISCRSTDNAVDGKGSSGNSSFLEGTAMLKVDIMGEEFETGSDNSSPMASVKGNVGSVTLKEQTKTVMVDDKALVATLTPVIPSLSTMAKASSGAMAAVTPITGSNIKYRMIVYKTSDGSRIGSKTYTINAGVSVPDDGNDLYLDHTAGNYSFVILSYGTNVLPADVAGSLGSASLTGISGDSDLMYFRKDNVTLVKGSNPLNAVLQHMFSQITVKLDATNVSPGNGIQSITPATISRHRTANNSINLSDGTITYSATDIGSRTLDFSGNATTSAVWTAKPALIVNPGTGGAEAPALTLTNMTVGAKVKTQTINGLLVKPGAKYNLNITFKCTSDALPTYNFTMSDPGGGSRNGNVITQRFTPDAPAADAGFTFEVYKLDNSFNLSINSQNISNNEVQFEYISQGQTYPQNIRFKSDRALWGISPGVSQIYNMDGTTTAPKTSIAQIIIATDGTVTMMGRRSLTLPLEPIEMYDPNTGTPSGTGSARAISIAKTATVVPFNKVTWNSTATNVVIASMIIQNATALEAFGHGSKIIPCQ</sequence>
<feature type="signal peptide" evidence="1">
    <location>
        <begin position="1"/>
        <end position="28"/>
    </location>
</feature>
<organism evidence="2 3">
    <name type="scientific">Elizabethkingia anophelis NUHP1</name>
    <dbReference type="NCBI Taxonomy" id="1338011"/>
    <lineage>
        <taxon>Bacteria</taxon>
        <taxon>Pseudomonadati</taxon>
        <taxon>Bacteroidota</taxon>
        <taxon>Flavobacteriia</taxon>
        <taxon>Flavobacteriales</taxon>
        <taxon>Weeksellaceae</taxon>
        <taxon>Elizabethkingia</taxon>
    </lineage>
</organism>
<dbReference type="eggNOG" id="COG3291">
    <property type="taxonomic scope" value="Bacteria"/>
</dbReference>
<keyword evidence="1" id="KW-0732">Signal</keyword>